<dbReference type="AlphaFoldDB" id="A0A8X6Q5J2"/>
<dbReference type="OrthoDB" id="8150648at2759"/>
<accession>A0A8X6Q5J2</accession>
<comment type="caution">
    <text evidence="1">The sequence shown here is derived from an EMBL/GenBank/DDBJ whole genome shotgun (WGS) entry which is preliminary data.</text>
</comment>
<keyword evidence="2" id="KW-1185">Reference proteome</keyword>
<name>A0A8X6Q5J2_NEPPI</name>
<reference evidence="1" key="1">
    <citation type="submission" date="2020-08" db="EMBL/GenBank/DDBJ databases">
        <title>Multicomponent nature underlies the extraordinary mechanical properties of spider dragline silk.</title>
        <authorList>
            <person name="Kono N."/>
            <person name="Nakamura H."/>
            <person name="Mori M."/>
            <person name="Yoshida Y."/>
            <person name="Ohtoshi R."/>
            <person name="Malay A.D."/>
            <person name="Moran D.A.P."/>
            <person name="Tomita M."/>
            <person name="Numata K."/>
            <person name="Arakawa K."/>
        </authorList>
    </citation>
    <scope>NUCLEOTIDE SEQUENCE</scope>
</reference>
<dbReference type="EMBL" id="BMAW01075419">
    <property type="protein sequence ID" value="GFT96919.1"/>
    <property type="molecule type" value="Genomic_DNA"/>
</dbReference>
<dbReference type="Proteomes" id="UP000887013">
    <property type="component" value="Unassembled WGS sequence"/>
</dbReference>
<sequence length="91" mass="10414">MRGICQLVELLKHLKSQTHAEKLTGPENLLQDLLQHPKIESYDVKLIACGRVDQERKSISRMRRSITIKTAISECMLSLVRWLIFASIVAL</sequence>
<organism evidence="1 2">
    <name type="scientific">Nephila pilipes</name>
    <name type="common">Giant wood spider</name>
    <name type="synonym">Nephila maculata</name>
    <dbReference type="NCBI Taxonomy" id="299642"/>
    <lineage>
        <taxon>Eukaryota</taxon>
        <taxon>Metazoa</taxon>
        <taxon>Ecdysozoa</taxon>
        <taxon>Arthropoda</taxon>
        <taxon>Chelicerata</taxon>
        <taxon>Arachnida</taxon>
        <taxon>Araneae</taxon>
        <taxon>Araneomorphae</taxon>
        <taxon>Entelegynae</taxon>
        <taxon>Araneoidea</taxon>
        <taxon>Nephilidae</taxon>
        <taxon>Nephila</taxon>
    </lineage>
</organism>
<evidence type="ECO:0000313" key="2">
    <source>
        <dbReference type="Proteomes" id="UP000887013"/>
    </source>
</evidence>
<proteinExistence type="predicted"/>
<evidence type="ECO:0000313" key="1">
    <source>
        <dbReference type="EMBL" id="GFT96919.1"/>
    </source>
</evidence>
<gene>
    <name evidence="1" type="ORF">NPIL_169351</name>
</gene>
<protein>
    <submittedName>
        <fullName evidence="1">Uncharacterized protein</fullName>
    </submittedName>
</protein>